<gene>
    <name evidence="10" type="ORF">AB0C36_18370</name>
</gene>
<keyword evidence="6 7" id="KW-0067">ATP-binding</keyword>
<keyword evidence="4 7" id="KW-0547">Nucleotide-binding</keyword>
<dbReference type="InterPro" id="IPR008271">
    <property type="entry name" value="Ser/Thr_kinase_AS"/>
</dbReference>
<keyword evidence="2" id="KW-0723">Serine/threonine-protein kinase</keyword>
<dbReference type="PROSITE" id="PS00107">
    <property type="entry name" value="PROTEIN_KINASE_ATP"/>
    <property type="match status" value="1"/>
</dbReference>
<evidence type="ECO:0000256" key="2">
    <source>
        <dbReference type="ARBA" id="ARBA00022527"/>
    </source>
</evidence>
<dbReference type="InterPro" id="IPR011009">
    <property type="entry name" value="Kinase-like_dom_sf"/>
</dbReference>
<dbReference type="SUPFAM" id="SSF56112">
    <property type="entry name" value="Protein kinase-like (PK-like)"/>
    <property type="match status" value="1"/>
</dbReference>
<dbReference type="EC" id="2.7.11.1" evidence="1"/>
<evidence type="ECO:0000256" key="1">
    <source>
        <dbReference type="ARBA" id="ARBA00012513"/>
    </source>
</evidence>
<proteinExistence type="predicted"/>
<feature type="compositionally biased region" description="Pro residues" evidence="8">
    <location>
        <begin position="330"/>
        <end position="340"/>
    </location>
</feature>
<evidence type="ECO:0000259" key="9">
    <source>
        <dbReference type="PROSITE" id="PS50011"/>
    </source>
</evidence>
<evidence type="ECO:0000313" key="10">
    <source>
        <dbReference type="EMBL" id="MEU8135474.1"/>
    </source>
</evidence>
<dbReference type="GO" id="GO:0004674">
    <property type="term" value="F:protein serine/threonine kinase activity"/>
    <property type="evidence" value="ECO:0007669"/>
    <property type="project" value="UniProtKB-EC"/>
</dbReference>
<dbReference type="PANTHER" id="PTHR43289:SF6">
    <property type="entry name" value="SERINE_THREONINE-PROTEIN KINASE NEKL-3"/>
    <property type="match status" value="1"/>
</dbReference>
<evidence type="ECO:0000256" key="7">
    <source>
        <dbReference type="PROSITE-ProRule" id="PRU10141"/>
    </source>
</evidence>
<evidence type="ECO:0000256" key="4">
    <source>
        <dbReference type="ARBA" id="ARBA00022741"/>
    </source>
</evidence>
<sequence>MTGGPTGDRTVAGRYRPAEMLGRGGMGTVWRAYDTVLDRVVAMKELRVPDDLDDEERARRSARAMREVRAAALVSHPNVVGVHDVVEDDGRPWIIMELVVGRTLADDLDEGRLPARDAARITRQLLEALRAVHAASVVHRDVKPGNVLLSHDGRAVLTDFGIATLVGTTTITATGTTIGTLEYMAPERAQGLRPGPASDLWSLGATMYEMLEGRSPFRRNGEFATLQAVLDGTFDPPRHAGPLVGVLAGLLEPDPDRRLTADGALRMLAEAGFGGPDGCPEAAPAERVDEDADLPGPSGMPPEEAVTASAVEQTDWYASPNGDRGRPAPVGGPPPVPAVPPRVGAQVGARGTARRTRLMVSALALLLIAAAAGTGVKLVGDSWNDGSDEGRGASSAASGRAGDPADGDPDGLVDSAPKAGGGQGPADPVSTPPATPPGGTGSVTRPGYHRVADPGFSVLVPDGWSGPHTDGDRVFYRSPGNVTRLGLRLDPVDTSGDPCADLAAQDAGGTGSSATAAYPGYVRMQLAVSTHNGMPGCLWEFTWNDSGTPRRSVNLRYTDGVRMYDFWVSGPVSATVIVRGVFDAAKSSFTPTS</sequence>
<dbReference type="PROSITE" id="PS50011">
    <property type="entry name" value="PROTEIN_KINASE_DOM"/>
    <property type="match status" value="1"/>
</dbReference>
<evidence type="ECO:0000256" key="8">
    <source>
        <dbReference type="SAM" id="MobiDB-lite"/>
    </source>
</evidence>
<feature type="region of interest" description="Disordered" evidence="8">
    <location>
        <begin position="316"/>
        <end position="350"/>
    </location>
</feature>
<evidence type="ECO:0000313" key="11">
    <source>
        <dbReference type="Proteomes" id="UP001551482"/>
    </source>
</evidence>
<name>A0ABV3DJY7_9ACTN</name>
<organism evidence="10 11">
    <name type="scientific">Streptodolium elevatio</name>
    <dbReference type="NCBI Taxonomy" id="3157996"/>
    <lineage>
        <taxon>Bacteria</taxon>
        <taxon>Bacillati</taxon>
        <taxon>Actinomycetota</taxon>
        <taxon>Actinomycetes</taxon>
        <taxon>Kitasatosporales</taxon>
        <taxon>Streptomycetaceae</taxon>
        <taxon>Streptodolium</taxon>
    </lineage>
</organism>
<keyword evidence="11" id="KW-1185">Reference proteome</keyword>
<dbReference type="Proteomes" id="UP001551482">
    <property type="component" value="Unassembled WGS sequence"/>
</dbReference>
<dbReference type="RefSeq" id="WP_358355240.1">
    <property type="nucleotide sequence ID" value="NZ_JBEZFP010000043.1"/>
</dbReference>
<dbReference type="EMBL" id="JBEZFP010000043">
    <property type="protein sequence ID" value="MEU8135474.1"/>
    <property type="molecule type" value="Genomic_DNA"/>
</dbReference>
<dbReference type="PROSITE" id="PS00108">
    <property type="entry name" value="PROTEIN_KINASE_ST"/>
    <property type="match status" value="1"/>
</dbReference>
<evidence type="ECO:0000256" key="3">
    <source>
        <dbReference type="ARBA" id="ARBA00022679"/>
    </source>
</evidence>
<dbReference type="InterPro" id="IPR000719">
    <property type="entry name" value="Prot_kinase_dom"/>
</dbReference>
<feature type="compositionally biased region" description="Low complexity" evidence="8">
    <location>
        <begin position="392"/>
        <end position="404"/>
    </location>
</feature>
<dbReference type="InterPro" id="IPR017441">
    <property type="entry name" value="Protein_kinase_ATP_BS"/>
</dbReference>
<accession>A0ABV3DJY7</accession>
<evidence type="ECO:0000256" key="6">
    <source>
        <dbReference type="ARBA" id="ARBA00022840"/>
    </source>
</evidence>
<protein>
    <recommendedName>
        <fullName evidence="1">non-specific serine/threonine protein kinase</fullName>
        <ecNumber evidence="1">2.7.11.1</ecNumber>
    </recommendedName>
</protein>
<comment type="caution">
    <text evidence="10">The sequence shown here is derived from an EMBL/GenBank/DDBJ whole genome shotgun (WGS) entry which is preliminary data.</text>
</comment>
<evidence type="ECO:0000256" key="5">
    <source>
        <dbReference type="ARBA" id="ARBA00022777"/>
    </source>
</evidence>
<dbReference type="CDD" id="cd14014">
    <property type="entry name" value="STKc_PknB_like"/>
    <property type="match status" value="1"/>
</dbReference>
<dbReference type="Gene3D" id="1.10.510.10">
    <property type="entry name" value="Transferase(Phosphotransferase) domain 1"/>
    <property type="match status" value="1"/>
</dbReference>
<dbReference type="Gene3D" id="3.30.200.20">
    <property type="entry name" value="Phosphorylase Kinase, domain 1"/>
    <property type="match status" value="1"/>
</dbReference>
<keyword evidence="3 10" id="KW-0808">Transferase</keyword>
<reference evidence="10 11" key="1">
    <citation type="submission" date="2024-06" db="EMBL/GenBank/DDBJ databases">
        <title>The Natural Products Discovery Center: Release of the First 8490 Sequenced Strains for Exploring Actinobacteria Biosynthetic Diversity.</title>
        <authorList>
            <person name="Kalkreuter E."/>
            <person name="Kautsar S.A."/>
            <person name="Yang D."/>
            <person name="Bader C.D."/>
            <person name="Teijaro C.N."/>
            <person name="Fluegel L."/>
            <person name="Davis C.M."/>
            <person name="Simpson J.R."/>
            <person name="Lauterbach L."/>
            <person name="Steele A.D."/>
            <person name="Gui C."/>
            <person name="Meng S."/>
            <person name="Li G."/>
            <person name="Viehrig K."/>
            <person name="Ye F."/>
            <person name="Su P."/>
            <person name="Kiefer A.F."/>
            <person name="Nichols A."/>
            <person name="Cepeda A.J."/>
            <person name="Yan W."/>
            <person name="Fan B."/>
            <person name="Jiang Y."/>
            <person name="Adhikari A."/>
            <person name="Zheng C.-J."/>
            <person name="Schuster L."/>
            <person name="Cowan T.M."/>
            <person name="Smanski M.J."/>
            <person name="Chevrette M.G."/>
            <person name="De Carvalho L.P.S."/>
            <person name="Shen B."/>
        </authorList>
    </citation>
    <scope>NUCLEOTIDE SEQUENCE [LARGE SCALE GENOMIC DNA]</scope>
    <source>
        <strain evidence="10 11">NPDC048946</strain>
    </source>
</reference>
<dbReference type="SMART" id="SM00220">
    <property type="entry name" value="S_TKc"/>
    <property type="match status" value="1"/>
</dbReference>
<feature type="domain" description="Protein kinase" evidence="9">
    <location>
        <begin position="15"/>
        <end position="273"/>
    </location>
</feature>
<dbReference type="PANTHER" id="PTHR43289">
    <property type="entry name" value="MITOGEN-ACTIVATED PROTEIN KINASE KINASE KINASE 20-RELATED"/>
    <property type="match status" value="1"/>
</dbReference>
<keyword evidence="5 10" id="KW-0418">Kinase</keyword>
<feature type="binding site" evidence="7">
    <location>
        <position position="44"/>
    </location>
    <ligand>
        <name>ATP</name>
        <dbReference type="ChEBI" id="CHEBI:30616"/>
    </ligand>
</feature>
<feature type="region of interest" description="Disordered" evidence="8">
    <location>
        <begin position="289"/>
        <end position="308"/>
    </location>
</feature>
<dbReference type="Pfam" id="PF00069">
    <property type="entry name" value="Pkinase"/>
    <property type="match status" value="1"/>
</dbReference>
<feature type="region of interest" description="Disordered" evidence="8">
    <location>
        <begin position="385"/>
        <end position="450"/>
    </location>
</feature>